<proteinExistence type="predicted"/>
<dbReference type="Proteomes" id="UP000614221">
    <property type="component" value="Unassembled WGS sequence"/>
</dbReference>
<protein>
    <submittedName>
        <fullName evidence="1">Uncharacterized protein</fullName>
    </submittedName>
</protein>
<evidence type="ECO:0000313" key="2">
    <source>
        <dbReference type="Proteomes" id="UP000614221"/>
    </source>
</evidence>
<organism evidence="1 2">
    <name type="scientific">Haloarcula sebkhae</name>
    <dbReference type="NCBI Taxonomy" id="932660"/>
    <lineage>
        <taxon>Archaea</taxon>
        <taxon>Methanobacteriati</taxon>
        <taxon>Methanobacteriota</taxon>
        <taxon>Stenosarchaea group</taxon>
        <taxon>Halobacteria</taxon>
        <taxon>Halobacteriales</taxon>
        <taxon>Haloarculaceae</taxon>
        <taxon>Haloarcula</taxon>
    </lineage>
</organism>
<sequence length="74" mass="8824">MPPKQASQMGRRRALLTDTERELLEAEEKSDRYYQAVSRIRRKIDEELSQDLDILEKHHPELFEELRDAVEEQG</sequence>
<accession>A0A830ETL0</accession>
<evidence type="ECO:0000313" key="1">
    <source>
        <dbReference type="EMBL" id="GGK56175.1"/>
    </source>
</evidence>
<name>A0A830ETL0_9EURY</name>
<dbReference type="EMBL" id="BMPD01000001">
    <property type="protein sequence ID" value="GGK56175.1"/>
    <property type="molecule type" value="Genomic_DNA"/>
</dbReference>
<gene>
    <name evidence="1" type="ORF">GCM10009067_05790</name>
</gene>
<reference evidence="1" key="2">
    <citation type="submission" date="2020-09" db="EMBL/GenBank/DDBJ databases">
        <authorList>
            <person name="Sun Q."/>
            <person name="Ohkuma M."/>
        </authorList>
    </citation>
    <scope>NUCLEOTIDE SEQUENCE</scope>
    <source>
        <strain evidence="1">JCM 19018</strain>
    </source>
</reference>
<comment type="caution">
    <text evidence="1">The sequence shown here is derived from an EMBL/GenBank/DDBJ whole genome shotgun (WGS) entry which is preliminary data.</text>
</comment>
<reference evidence="1" key="1">
    <citation type="journal article" date="2014" name="Int. J. Syst. Evol. Microbiol.">
        <title>Complete genome sequence of Corynebacterium casei LMG S-19264T (=DSM 44701T), isolated from a smear-ripened cheese.</title>
        <authorList>
            <consortium name="US DOE Joint Genome Institute (JGI-PGF)"/>
            <person name="Walter F."/>
            <person name="Albersmeier A."/>
            <person name="Kalinowski J."/>
            <person name="Ruckert C."/>
        </authorList>
    </citation>
    <scope>NUCLEOTIDE SEQUENCE</scope>
    <source>
        <strain evidence="1">JCM 19018</strain>
    </source>
</reference>
<dbReference type="AlphaFoldDB" id="A0A830ETL0"/>